<reference evidence="3" key="1">
    <citation type="submission" date="2022-11" db="UniProtKB">
        <authorList>
            <consortium name="WormBaseParasite"/>
        </authorList>
    </citation>
    <scope>IDENTIFICATION</scope>
</reference>
<proteinExistence type="predicted"/>
<organism evidence="2 3">
    <name type="scientific">Ditylenchus dipsaci</name>
    <dbReference type="NCBI Taxonomy" id="166011"/>
    <lineage>
        <taxon>Eukaryota</taxon>
        <taxon>Metazoa</taxon>
        <taxon>Ecdysozoa</taxon>
        <taxon>Nematoda</taxon>
        <taxon>Chromadorea</taxon>
        <taxon>Rhabditida</taxon>
        <taxon>Tylenchina</taxon>
        <taxon>Tylenchomorpha</taxon>
        <taxon>Sphaerularioidea</taxon>
        <taxon>Anguinidae</taxon>
        <taxon>Anguininae</taxon>
        <taxon>Ditylenchus</taxon>
    </lineage>
</organism>
<accession>A0A915EPU7</accession>
<dbReference type="WBParaSite" id="jg7661">
    <property type="protein sequence ID" value="jg7661"/>
    <property type="gene ID" value="jg7661"/>
</dbReference>
<name>A0A915EPU7_9BILA</name>
<dbReference type="SUPFAM" id="SSF81321">
    <property type="entry name" value="Family A G protein-coupled receptor-like"/>
    <property type="match status" value="1"/>
</dbReference>
<keyword evidence="2" id="KW-1185">Reference proteome</keyword>
<feature type="transmembrane region" description="Helical" evidence="1">
    <location>
        <begin position="105"/>
        <end position="129"/>
    </location>
</feature>
<keyword evidence="1" id="KW-0812">Transmembrane</keyword>
<protein>
    <submittedName>
        <fullName evidence="3">Uncharacterized protein</fullName>
    </submittedName>
</protein>
<evidence type="ECO:0000313" key="2">
    <source>
        <dbReference type="Proteomes" id="UP000887574"/>
    </source>
</evidence>
<evidence type="ECO:0000313" key="3">
    <source>
        <dbReference type="WBParaSite" id="jg7661"/>
    </source>
</evidence>
<feature type="transmembrane region" description="Helical" evidence="1">
    <location>
        <begin position="71"/>
        <end position="93"/>
    </location>
</feature>
<keyword evidence="1" id="KW-1133">Transmembrane helix</keyword>
<dbReference type="AlphaFoldDB" id="A0A915EPU7"/>
<dbReference type="Proteomes" id="UP000887574">
    <property type="component" value="Unplaced"/>
</dbReference>
<feature type="transmembrane region" description="Helical" evidence="1">
    <location>
        <begin position="141"/>
        <end position="165"/>
    </location>
</feature>
<sequence>MRSPSDIFCIRSSYGSCFSIFIAFDRLMCVCMPIRYYKLNTKLYLSSIVLLVSERQVLCSLVDCLAPEAPVFTLMWLLSTCVLYAIISFILKTSANKADKTTKRIFKSLLAIFIACFIPWFSTAIALHITGSMALSLIDQWHIRVVFNHGVIFASVADAPILFWFR</sequence>
<feature type="transmembrane region" description="Helical" evidence="1">
    <location>
        <begin position="12"/>
        <end position="37"/>
    </location>
</feature>
<keyword evidence="1" id="KW-0472">Membrane</keyword>
<evidence type="ECO:0000256" key="1">
    <source>
        <dbReference type="SAM" id="Phobius"/>
    </source>
</evidence>